<comment type="caution">
    <text evidence="1">The sequence shown here is derived from an EMBL/GenBank/DDBJ whole genome shotgun (WGS) entry which is preliminary data.</text>
</comment>
<dbReference type="AlphaFoldDB" id="A0AAX0U8V8"/>
<sequence length="49" mass="5731">MSITSQCEWEETIDFEIVPARIERQLQNTFPPNRTSALQDTIIFISKMT</sequence>
<reference evidence="1 2" key="1">
    <citation type="submission" date="2017-11" db="EMBL/GenBank/DDBJ databases">
        <title>Molecular characterization of Burkholderia pseudomallei and closely related isolates from Vietnam.</title>
        <authorList>
            <person name="Ustinov D.V."/>
            <person name="Antonov A.S."/>
            <person name="Avdusheva E.F."/>
            <person name="Shpak I.M."/>
            <person name="Zakharova I.B."/>
            <person name="Thi L.A."/>
            <person name="Teteryatnikova N."/>
            <person name="Lopasteyskaya Y.A."/>
            <person name="Kuzyutina J.A."/>
            <person name="Ngo T.N."/>
            <person name="Victorov D.V."/>
        </authorList>
    </citation>
    <scope>NUCLEOTIDE SEQUENCE [LARGE SCALE GENOMIC DNA]</scope>
    <source>
        <strain evidence="1 2">V1512</strain>
    </source>
</reference>
<accession>A0AAX0U8V8</accession>
<organism evidence="1 2">
    <name type="scientific">Burkholderia pseudomallei</name>
    <name type="common">Pseudomonas pseudomallei</name>
    <dbReference type="NCBI Taxonomy" id="28450"/>
    <lineage>
        <taxon>Bacteria</taxon>
        <taxon>Pseudomonadati</taxon>
        <taxon>Pseudomonadota</taxon>
        <taxon>Betaproteobacteria</taxon>
        <taxon>Burkholderiales</taxon>
        <taxon>Burkholderiaceae</taxon>
        <taxon>Burkholderia</taxon>
        <taxon>pseudomallei group</taxon>
    </lineage>
</organism>
<gene>
    <name evidence="1" type="ORF">CWD88_17805</name>
</gene>
<evidence type="ECO:0000313" key="2">
    <source>
        <dbReference type="Proteomes" id="UP000231878"/>
    </source>
</evidence>
<proteinExistence type="predicted"/>
<name>A0AAX0U8V8_BURPE</name>
<protein>
    <submittedName>
        <fullName evidence="1">Cupin</fullName>
    </submittedName>
</protein>
<dbReference type="EMBL" id="PHRB01000016">
    <property type="protein sequence ID" value="PJO65043.1"/>
    <property type="molecule type" value="Genomic_DNA"/>
</dbReference>
<evidence type="ECO:0000313" key="1">
    <source>
        <dbReference type="EMBL" id="PJO65043.1"/>
    </source>
</evidence>
<dbReference type="Proteomes" id="UP000231878">
    <property type="component" value="Unassembled WGS sequence"/>
</dbReference>